<feature type="transmembrane region" description="Helical" evidence="2">
    <location>
        <begin position="324"/>
        <end position="346"/>
    </location>
</feature>
<gene>
    <name evidence="4" type="ORF">KFL_002620030</name>
</gene>
<feature type="region of interest" description="Disordered" evidence="1">
    <location>
        <begin position="1"/>
        <end position="20"/>
    </location>
</feature>
<reference evidence="4 5" key="1">
    <citation type="journal article" date="2014" name="Nat. Commun.">
        <title>Klebsormidium flaccidum genome reveals primary factors for plant terrestrial adaptation.</title>
        <authorList>
            <person name="Hori K."/>
            <person name="Maruyama F."/>
            <person name="Fujisawa T."/>
            <person name="Togashi T."/>
            <person name="Yamamoto N."/>
            <person name="Seo M."/>
            <person name="Sato S."/>
            <person name="Yamada T."/>
            <person name="Mori H."/>
            <person name="Tajima N."/>
            <person name="Moriyama T."/>
            <person name="Ikeuchi M."/>
            <person name="Watanabe M."/>
            <person name="Wada H."/>
            <person name="Kobayashi K."/>
            <person name="Saito M."/>
            <person name="Masuda T."/>
            <person name="Sasaki-Sekimoto Y."/>
            <person name="Mashiguchi K."/>
            <person name="Awai K."/>
            <person name="Shimojima M."/>
            <person name="Masuda S."/>
            <person name="Iwai M."/>
            <person name="Nobusawa T."/>
            <person name="Narise T."/>
            <person name="Kondo S."/>
            <person name="Saito H."/>
            <person name="Sato R."/>
            <person name="Murakawa M."/>
            <person name="Ihara Y."/>
            <person name="Oshima-Yamada Y."/>
            <person name="Ohtaka K."/>
            <person name="Satoh M."/>
            <person name="Sonobe K."/>
            <person name="Ishii M."/>
            <person name="Ohtani R."/>
            <person name="Kanamori-Sato M."/>
            <person name="Honoki R."/>
            <person name="Miyazaki D."/>
            <person name="Mochizuki H."/>
            <person name="Umetsu J."/>
            <person name="Higashi K."/>
            <person name="Shibata D."/>
            <person name="Kamiya Y."/>
            <person name="Sato N."/>
            <person name="Nakamura Y."/>
            <person name="Tabata S."/>
            <person name="Ida S."/>
            <person name="Kurokawa K."/>
            <person name="Ohta H."/>
        </authorList>
    </citation>
    <scope>NUCLEOTIDE SEQUENCE [LARGE SCALE GENOMIC DNA]</scope>
    <source>
        <strain evidence="4 5">NIES-2285</strain>
    </source>
</reference>
<dbReference type="OrthoDB" id="361580at2759"/>
<dbReference type="GO" id="GO:0006508">
    <property type="term" value="P:proteolysis"/>
    <property type="evidence" value="ECO:0007669"/>
    <property type="project" value="UniProtKB-KW"/>
</dbReference>
<feature type="compositionally biased region" description="Polar residues" evidence="1">
    <location>
        <begin position="228"/>
        <end position="237"/>
    </location>
</feature>
<keyword evidence="2" id="KW-0812">Transmembrane</keyword>
<evidence type="ECO:0000256" key="2">
    <source>
        <dbReference type="SAM" id="Phobius"/>
    </source>
</evidence>
<evidence type="ECO:0000256" key="1">
    <source>
        <dbReference type="SAM" id="MobiDB-lite"/>
    </source>
</evidence>
<dbReference type="Pfam" id="PF02517">
    <property type="entry name" value="Rce1-like"/>
    <property type="match status" value="1"/>
</dbReference>
<dbReference type="STRING" id="105231.A0A1Y1IB60"/>
<sequence length="513" mass="55617">MQPRCQVSGPSPVRDGGVESRTQKVCHLSKVQGLQPELGESARTASMAHNHRFFTTSLVDSEGAGLKAACTAMEEKVAESTPVLATTPLHMAGPAQVASRDPGAAHTLPSSARFFECFAPRRCKVAALGKSVRRQARVGPGESFSGKLSLAPQSKGLKRHRSTPWGTIAAGSSIATSIHQHMPNRGGFRSPTALGSFSTADGGEFVADSDESSNNSYWGRGTGRGMQGETQGQSDPVETTRGGEGEKPAATGDTSQRKGSWYLCIFGMENEEEKVWKVPWTGATIVQVMFLWFAAFWLVGSWGVPAAAHALGFNRSSFTYRGQAVYSLVTDLAEMLVGLGILMRCLARFRPHVAAGWFWFFPFKWSAGFWILDTAAGCLLFPIVNMLSQINTELLPLPGSFPGGSPIEQSLSAKDPIANLLYVVVVSVCAPIWEEIIFRGFLLASLTRYMPMWGSVSVSALVFALAHFSLQRLLPLSFLGIVMGVIFVRSRNLLACMVLHSMWNAFVFLELLR</sequence>
<organism evidence="4 5">
    <name type="scientific">Klebsormidium nitens</name>
    <name type="common">Green alga</name>
    <name type="synonym">Ulothrix nitens</name>
    <dbReference type="NCBI Taxonomy" id="105231"/>
    <lineage>
        <taxon>Eukaryota</taxon>
        <taxon>Viridiplantae</taxon>
        <taxon>Streptophyta</taxon>
        <taxon>Klebsormidiophyceae</taxon>
        <taxon>Klebsormidiales</taxon>
        <taxon>Klebsormidiaceae</taxon>
        <taxon>Klebsormidium</taxon>
    </lineage>
</organism>
<feature type="transmembrane region" description="Helical" evidence="2">
    <location>
        <begin position="450"/>
        <end position="470"/>
    </location>
</feature>
<feature type="region of interest" description="Disordered" evidence="1">
    <location>
        <begin position="199"/>
        <end position="255"/>
    </location>
</feature>
<keyword evidence="2" id="KW-0472">Membrane</keyword>
<dbReference type="GO" id="GO:0080120">
    <property type="term" value="P:CAAX-box protein maturation"/>
    <property type="evidence" value="ECO:0007669"/>
    <property type="project" value="UniProtKB-ARBA"/>
</dbReference>
<evidence type="ECO:0000313" key="5">
    <source>
        <dbReference type="Proteomes" id="UP000054558"/>
    </source>
</evidence>
<dbReference type="EMBL" id="DF237211">
    <property type="protein sequence ID" value="GAQ85936.1"/>
    <property type="molecule type" value="Genomic_DNA"/>
</dbReference>
<dbReference type="PANTHER" id="PTHR43592">
    <property type="entry name" value="CAAX AMINO TERMINAL PROTEASE"/>
    <property type="match status" value="1"/>
</dbReference>
<keyword evidence="4" id="KW-0645">Protease</keyword>
<dbReference type="GO" id="GO:0004175">
    <property type="term" value="F:endopeptidase activity"/>
    <property type="evidence" value="ECO:0007669"/>
    <property type="project" value="UniProtKB-ARBA"/>
</dbReference>
<feature type="transmembrane region" description="Helical" evidence="2">
    <location>
        <begin position="278"/>
        <end position="304"/>
    </location>
</feature>
<accession>A0A1Y1IB60</accession>
<dbReference type="InterPro" id="IPR003675">
    <property type="entry name" value="Rce1/LyrA-like_dom"/>
</dbReference>
<protein>
    <submittedName>
        <fullName evidence="4">CAAX amino terminal protease family protein</fullName>
    </submittedName>
</protein>
<feature type="transmembrane region" description="Helical" evidence="2">
    <location>
        <begin position="420"/>
        <end position="438"/>
    </location>
</feature>
<proteinExistence type="predicted"/>
<evidence type="ECO:0000259" key="3">
    <source>
        <dbReference type="Pfam" id="PF02517"/>
    </source>
</evidence>
<dbReference type="Proteomes" id="UP000054558">
    <property type="component" value="Unassembled WGS sequence"/>
</dbReference>
<dbReference type="AlphaFoldDB" id="A0A1Y1IB60"/>
<dbReference type="PANTHER" id="PTHR43592:SF24">
    <property type="entry name" value="CAAX AMINO TERMINAL PROTEASE FAMILY PROTEIN"/>
    <property type="match status" value="1"/>
</dbReference>
<keyword evidence="2" id="KW-1133">Transmembrane helix</keyword>
<name>A0A1Y1IB60_KLENI</name>
<feature type="transmembrane region" description="Helical" evidence="2">
    <location>
        <begin position="367"/>
        <end position="387"/>
    </location>
</feature>
<feature type="region of interest" description="Disordered" evidence="1">
    <location>
        <begin position="136"/>
        <end position="164"/>
    </location>
</feature>
<feature type="domain" description="CAAX prenyl protease 2/Lysostaphin resistance protein A-like" evidence="3">
    <location>
        <begin position="418"/>
        <end position="506"/>
    </location>
</feature>
<evidence type="ECO:0000313" key="4">
    <source>
        <dbReference type="EMBL" id="GAQ85936.1"/>
    </source>
</evidence>
<keyword evidence="4" id="KW-0378">Hydrolase</keyword>
<keyword evidence="5" id="KW-1185">Reference proteome</keyword>